<sequence length="402" mass="44804">MITYAVGYEPEQYDLPATLLFRLPDDTPATSTQTASGTIEVALARIPVAAFAPLDRVLRVSPHDIVNADRAQRLPVLELQLASPTLSDADLWACIYALWLRRFDTDFLPLSLARNTSALPYLLNTGLACAPDDDAHGPTDVLLLRTAFWQAAGAPPERNWLRTAVTSLPSFPSVPSFTRAPNVCTVHPLRPPKPAPGTKLYTRYIVAVGQTLSLTHINAADARHFEAYSRWQNSERVNKGWGERGDDAHHRAYLARGLADRHIMGFVIEWDGELAGYGEASWAKEDHISTFVGGLGDYDQATHLLIGEERFRGHTRFAAIEMSMHHMCFLREPRTNVIVAEPRAGLPIIPKLVRALPFEVHGSFELPHKRAVHFALRRQRFFEEVFLPAASLSALQRAVKQI</sequence>
<name>A0ACB8QL07_9AGAM</name>
<dbReference type="Proteomes" id="UP000814128">
    <property type="component" value="Unassembled WGS sequence"/>
</dbReference>
<accession>A0ACB8QL07</accession>
<evidence type="ECO:0000313" key="2">
    <source>
        <dbReference type="Proteomes" id="UP000814128"/>
    </source>
</evidence>
<protein>
    <submittedName>
        <fullName evidence="1">Acyl-CoA N-acyltransferase</fullName>
    </submittedName>
</protein>
<organism evidence="1 2">
    <name type="scientific">Vararia minispora EC-137</name>
    <dbReference type="NCBI Taxonomy" id="1314806"/>
    <lineage>
        <taxon>Eukaryota</taxon>
        <taxon>Fungi</taxon>
        <taxon>Dikarya</taxon>
        <taxon>Basidiomycota</taxon>
        <taxon>Agaricomycotina</taxon>
        <taxon>Agaricomycetes</taxon>
        <taxon>Russulales</taxon>
        <taxon>Lachnocladiaceae</taxon>
        <taxon>Vararia</taxon>
    </lineage>
</organism>
<keyword evidence="2" id="KW-1185">Reference proteome</keyword>
<reference evidence="1" key="2">
    <citation type="journal article" date="2022" name="New Phytol.">
        <title>Evolutionary transition to the ectomycorrhizal habit in the genomes of a hyperdiverse lineage of mushroom-forming fungi.</title>
        <authorList>
            <person name="Looney B."/>
            <person name="Miyauchi S."/>
            <person name="Morin E."/>
            <person name="Drula E."/>
            <person name="Courty P.E."/>
            <person name="Kohler A."/>
            <person name="Kuo A."/>
            <person name="LaButti K."/>
            <person name="Pangilinan J."/>
            <person name="Lipzen A."/>
            <person name="Riley R."/>
            <person name="Andreopoulos W."/>
            <person name="He G."/>
            <person name="Johnson J."/>
            <person name="Nolan M."/>
            <person name="Tritt A."/>
            <person name="Barry K.W."/>
            <person name="Grigoriev I.V."/>
            <person name="Nagy L.G."/>
            <person name="Hibbett D."/>
            <person name="Henrissat B."/>
            <person name="Matheny P.B."/>
            <person name="Labbe J."/>
            <person name="Martin F.M."/>
        </authorList>
    </citation>
    <scope>NUCLEOTIDE SEQUENCE</scope>
    <source>
        <strain evidence="1">EC-137</strain>
    </source>
</reference>
<gene>
    <name evidence="1" type="ORF">K488DRAFT_78522</name>
</gene>
<dbReference type="EMBL" id="MU273548">
    <property type="protein sequence ID" value="KAI0032385.1"/>
    <property type="molecule type" value="Genomic_DNA"/>
</dbReference>
<reference evidence="1" key="1">
    <citation type="submission" date="2021-02" db="EMBL/GenBank/DDBJ databases">
        <authorList>
            <consortium name="DOE Joint Genome Institute"/>
            <person name="Ahrendt S."/>
            <person name="Looney B.P."/>
            <person name="Miyauchi S."/>
            <person name="Morin E."/>
            <person name="Drula E."/>
            <person name="Courty P.E."/>
            <person name="Chicoki N."/>
            <person name="Fauchery L."/>
            <person name="Kohler A."/>
            <person name="Kuo A."/>
            <person name="Labutti K."/>
            <person name="Pangilinan J."/>
            <person name="Lipzen A."/>
            <person name="Riley R."/>
            <person name="Andreopoulos W."/>
            <person name="He G."/>
            <person name="Johnson J."/>
            <person name="Barry K.W."/>
            <person name="Grigoriev I.V."/>
            <person name="Nagy L."/>
            <person name="Hibbett D."/>
            <person name="Henrissat B."/>
            <person name="Matheny P.B."/>
            <person name="Labbe J."/>
            <person name="Martin F."/>
        </authorList>
    </citation>
    <scope>NUCLEOTIDE SEQUENCE</scope>
    <source>
        <strain evidence="1">EC-137</strain>
    </source>
</reference>
<evidence type="ECO:0000313" key="1">
    <source>
        <dbReference type="EMBL" id="KAI0032385.1"/>
    </source>
</evidence>
<proteinExistence type="predicted"/>
<comment type="caution">
    <text evidence="1">The sequence shown here is derived from an EMBL/GenBank/DDBJ whole genome shotgun (WGS) entry which is preliminary data.</text>
</comment>